<comment type="caution">
    <text evidence="1">The sequence shown here is derived from an EMBL/GenBank/DDBJ whole genome shotgun (WGS) entry which is preliminary data.</text>
</comment>
<dbReference type="SUPFAM" id="SSF158446">
    <property type="entry name" value="IVS-encoded protein-like"/>
    <property type="match status" value="1"/>
</dbReference>
<dbReference type="Gene3D" id="1.20.1440.60">
    <property type="entry name" value="23S rRNA-intervening sequence"/>
    <property type="match status" value="1"/>
</dbReference>
<evidence type="ECO:0000313" key="2">
    <source>
        <dbReference type="Proteomes" id="UP000319783"/>
    </source>
</evidence>
<dbReference type="InterPro" id="IPR012657">
    <property type="entry name" value="23S_rRNA-intervening_sequence"/>
</dbReference>
<dbReference type="Proteomes" id="UP000319783">
    <property type="component" value="Unassembled WGS sequence"/>
</dbReference>
<protein>
    <submittedName>
        <fullName evidence="1">Uncharacterized protein</fullName>
    </submittedName>
</protein>
<proteinExistence type="predicted"/>
<name>A0A533QC02_9BACT</name>
<sequence>MKDKLNFYYNSRAFLTETRNHLIYGYRVEYFPKTEFEGSSNLVEEIWKELNSLINSLEKKT</sequence>
<dbReference type="EMBL" id="SULG01000024">
    <property type="protein sequence ID" value="TLD42266.1"/>
    <property type="molecule type" value="Genomic_DNA"/>
</dbReference>
<dbReference type="InterPro" id="IPR036583">
    <property type="entry name" value="23S_rRNA_IVS_sf"/>
</dbReference>
<organism evidence="1 2">
    <name type="scientific">Candidatus Jettenia ecosi</name>
    <dbReference type="NCBI Taxonomy" id="2494326"/>
    <lineage>
        <taxon>Bacteria</taxon>
        <taxon>Pseudomonadati</taxon>
        <taxon>Planctomycetota</taxon>
        <taxon>Candidatus Brocadiia</taxon>
        <taxon>Candidatus Brocadiales</taxon>
        <taxon>Candidatus Brocadiaceae</taxon>
        <taxon>Candidatus Jettenia</taxon>
    </lineage>
</organism>
<dbReference type="AlphaFoldDB" id="A0A533QC02"/>
<reference evidence="1 2" key="1">
    <citation type="submission" date="2019-04" db="EMBL/GenBank/DDBJ databases">
        <title>Genome of a novel bacterium Candidatus Jettenia ecosi reconstructed from metagenome of an anammox bioreactor.</title>
        <authorList>
            <person name="Mardanov A.V."/>
            <person name="Beletsky A.V."/>
            <person name="Ravin N.V."/>
            <person name="Botchkova E.A."/>
            <person name="Litti Y.V."/>
            <person name="Nozhevnikova A.N."/>
        </authorList>
    </citation>
    <scope>NUCLEOTIDE SEQUENCE [LARGE SCALE GENOMIC DNA]</scope>
    <source>
        <strain evidence="1">J2</strain>
    </source>
</reference>
<dbReference type="NCBIfam" id="TIGR02436">
    <property type="entry name" value="four helix bundle protein"/>
    <property type="match status" value="1"/>
</dbReference>
<accession>A0A533QC02</accession>
<evidence type="ECO:0000313" key="1">
    <source>
        <dbReference type="EMBL" id="TLD42266.1"/>
    </source>
</evidence>
<gene>
    <name evidence="1" type="ORF">JETT_1509</name>
</gene>